<gene>
    <name evidence="1" type="ORF">CGC59_05945</name>
</gene>
<dbReference type="Proteomes" id="UP000217334">
    <property type="component" value="Chromosome"/>
</dbReference>
<proteinExistence type="predicted"/>
<evidence type="ECO:0000313" key="2">
    <source>
        <dbReference type="Proteomes" id="UP000217334"/>
    </source>
</evidence>
<sequence>MKTKNINITKTVFIAVLMWFFFYNAFYALGQFIGNLTK</sequence>
<organism evidence="1 2">
    <name type="scientific">Capnocytophaga sputigena</name>
    <dbReference type="NCBI Taxonomy" id="1019"/>
    <lineage>
        <taxon>Bacteria</taxon>
        <taxon>Pseudomonadati</taxon>
        <taxon>Bacteroidota</taxon>
        <taxon>Flavobacteriia</taxon>
        <taxon>Flavobacteriales</taxon>
        <taxon>Flavobacteriaceae</taxon>
        <taxon>Capnocytophaga</taxon>
    </lineage>
</organism>
<dbReference type="EMBL" id="CP022383">
    <property type="protein sequence ID" value="ATA79252.1"/>
    <property type="molecule type" value="Genomic_DNA"/>
</dbReference>
<reference evidence="2" key="1">
    <citation type="submission" date="2017-06" db="EMBL/GenBank/DDBJ databases">
        <title>Capnocytophaga spp. assemblies.</title>
        <authorList>
            <person name="Gulvik C.A."/>
        </authorList>
    </citation>
    <scope>NUCLEOTIDE SEQUENCE [LARGE SCALE GENOMIC DNA]</scope>
    <source>
        <strain evidence="2">H4486</strain>
    </source>
</reference>
<protein>
    <submittedName>
        <fullName evidence="1">Cell division protein FtsX</fullName>
    </submittedName>
</protein>
<name>A0A2A3N8K2_CAPSP</name>
<keyword evidence="1" id="KW-0131">Cell cycle</keyword>
<keyword evidence="1" id="KW-0132">Cell division</keyword>
<accession>A0A2A3N8K2</accession>
<dbReference type="RefSeq" id="WP_095898243.1">
    <property type="nucleotide sequence ID" value="NZ_CAUTEC010000004.1"/>
</dbReference>
<evidence type="ECO:0000313" key="1">
    <source>
        <dbReference type="EMBL" id="ATA79252.1"/>
    </source>
</evidence>
<dbReference type="AlphaFoldDB" id="A0A2A3N8K2"/>
<dbReference type="GO" id="GO:0051301">
    <property type="term" value="P:cell division"/>
    <property type="evidence" value="ECO:0007669"/>
    <property type="project" value="UniProtKB-KW"/>
</dbReference>
<dbReference type="GeneID" id="78163628"/>